<comment type="caution">
    <text evidence="1">The sequence shown here is derived from an EMBL/GenBank/DDBJ whole genome shotgun (WGS) entry which is preliminary data.</text>
</comment>
<proteinExistence type="predicted"/>
<protein>
    <submittedName>
        <fullName evidence="1">Uncharacterized protein</fullName>
    </submittedName>
</protein>
<sequence length="261" mass="30184">MFGSVVKQQSFNKRACFQYVVIQSRLAGTYVCVGLPLCVLAVRLPINCPNSCQLKAAIKSPIQHVDVIARVHFAQRSFDYLYKNQFSLSLKWLASLLLLSRPCFIFTISTIYVLQQTLWPPALDRAIQLRLCEFNQALNLIRHLRHLECSCASLGQRCQRPFRISPAALQRAWIFGRGPSRRVFSSRDPQGSLLLRDRDFQGGFRLRRRLNHSNYHPHYLPHQSQLGPRQVNAYLYLGVSRDLSRRVGLRSRDVFVVRQYP</sequence>
<dbReference type="Proteomes" id="UP000785679">
    <property type="component" value="Unassembled WGS sequence"/>
</dbReference>
<accession>A0A8J8NFH4</accession>
<name>A0A8J8NFH4_HALGN</name>
<evidence type="ECO:0000313" key="1">
    <source>
        <dbReference type="EMBL" id="TNV74078.1"/>
    </source>
</evidence>
<keyword evidence="2" id="KW-1185">Reference proteome</keyword>
<organism evidence="1 2">
    <name type="scientific">Halteria grandinella</name>
    <dbReference type="NCBI Taxonomy" id="5974"/>
    <lineage>
        <taxon>Eukaryota</taxon>
        <taxon>Sar</taxon>
        <taxon>Alveolata</taxon>
        <taxon>Ciliophora</taxon>
        <taxon>Intramacronucleata</taxon>
        <taxon>Spirotrichea</taxon>
        <taxon>Stichotrichia</taxon>
        <taxon>Sporadotrichida</taxon>
        <taxon>Halteriidae</taxon>
        <taxon>Halteria</taxon>
    </lineage>
</organism>
<dbReference type="EMBL" id="RRYP01017524">
    <property type="protein sequence ID" value="TNV74078.1"/>
    <property type="molecule type" value="Genomic_DNA"/>
</dbReference>
<gene>
    <name evidence="1" type="ORF">FGO68_gene7612</name>
</gene>
<dbReference type="AlphaFoldDB" id="A0A8J8NFH4"/>
<evidence type="ECO:0000313" key="2">
    <source>
        <dbReference type="Proteomes" id="UP000785679"/>
    </source>
</evidence>
<reference evidence="1" key="1">
    <citation type="submission" date="2019-06" db="EMBL/GenBank/DDBJ databases">
        <authorList>
            <person name="Zheng W."/>
        </authorList>
    </citation>
    <scope>NUCLEOTIDE SEQUENCE</scope>
    <source>
        <strain evidence="1">QDHG01</strain>
    </source>
</reference>